<dbReference type="AlphaFoldDB" id="A0A830CV26"/>
<dbReference type="PRINTS" id="PR00081">
    <property type="entry name" value="GDHRDH"/>
</dbReference>
<dbReference type="InterPro" id="IPR036291">
    <property type="entry name" value="NAD(P)-bd_dom_sf"/>
</dbReference>
<feature type="chain" id="PRO_5032933151" evidence="3">
    <location>
        <begin position="19"/>
        <end position="118"/>
    </location>
</feature>
<evidence type="ECO:0000313" key="4">
    <source>
        <dbReference type="EMBL" id="GFQ00065.1"/>
    </source>
</evidence>
<dbReference type="PANTHER" id="PTHR42820:SF1">
    <property type="entry name" value="SHORT-CHAIN DEHYDROGENASE_REDUCTASE FAMILY PROTEIN"/>
    <property type="match status" value="1"/>
</dbReference>
<dbReference type="Proteomes" id="UP000653305">
    <property type="component" value="Unassembled WGS sequence"/>
</dbReference>
<dbReference type="OrthoDB" id="294295at2759"/>
<keyword evidence="5" id="KW-1185">Reference proteome</keyword>
<organism evidence="4 5">
    <name type="scientific">Phtheirospermum japonicum</name>
    <dbReference type="NCBI Taxonomy" id="374723"/>
    <lineage>
        <taxon>Eukaryota</taxon>
        <taxon>Viridiplantae</taxon>
        <taxon>Streptophyta</taxon>
        <taxon>Embryophyta</taxon>
        <taxon>Tracheophyta</taxon>
        <taxon>Spermatophyta</taxon>
        <taxon>Magnoliopsida</taxon>
        <taxon>eudicotyledons</taxon>
        <taxon>Gunneridae</taxon>
        <taxon>Pentapetalae</taxon>
        <taxon>asterids</taxon>
        <taxon>lamiids</taxon>
        <taxon>Lamiales</taxon>
        <taxon>Orobanchaceae</taxon>
        <taxon>Orobanchaceae incertae sedis</taxon>
        <taxon>Phtheirospermum</taxon>
    </lineage>
</organism>
<evidence type="ECO:0000256" key="3">
    <source>
        <dbReference type="SAM" id="SignalP"/>
    </source>
</evidence>
<dbReference type="PANTHER" id="PTHR42820">
    <property type="entry name" value="SHORT-CHAIN DEHYDROGENASE REDUCTASE"/>
    <property type="match status" value="1"/>
</dbReference>
<comment type="caution">
    <text evidence="4">The sequence shown here is derived from an EMBL/GenBank/DDBJ whole genome shotgun (WGS) entry which is preliminary data.</text>
</comment>
<accession>A0A830CV26</accession>
<sequence length="118" mass="12777">LKKVLIFRLLGKVALVSGGASGIGESIVSLFLKHGAKDCVADIQDDMGQRLCNNLDEPHNVTFSHCNVTIEDDVKRAVDHVVDKFGSLDIMVNNAGILEQSAWTYVNLNSPTSSECSM</sequence>
<dbReference type="GO" id="GO:0009688">
    <property type="term" value="P:abscisic acid biosynthetic process"/>
    <property type="evidence" value="ECO:0007669"/>
    <property type="project" value="TreeGrafter"/>
</dbReference>
<dbReference type="GO" id="GO:0005829">
    <property type="term" value="C:cytosol"/>
    <property type="evidence" value="ECO:0007669"/>
    <property type="project" value="TreeGrafter"/>
</dbReference>
<evidence type="ECO:0000256" key="1">
    <source>
        <dbReference type="ARBA" id="ARBA00006484"/>
    </source>
</evidence>
<dbReference type="InterPro" id="IPR002347">
    <property type="entry name" value="SDR_fam"/>
</dbReference>
<feature type="non-terminal residue" evidence="4">
    <location>
        <position position="1"/>
    </location>
</feature>
<name>A0A830CV26_9LAMI</name>
<dbReference type="Gene3D" id="3.40.50.720">
    <property type="entry name" value="NAD(P)-binding Rossmann-like Domain"/>
    <property type="match status" value="1"/>
</dbReference>
<feature type="signal peptide" evidence="3">
    <location>
        <begin position="1"/>
        <end position="18"/>
    </location>
</feature>
<proteinExistence type="inferred from homology"/>
<keyword evidence="3" id="KW-0732">Signal</keyword>
<evidence type="ECO:0000256" key="2">
    <source>
        <dbReference type="ARBA" id="ARBA00023027"/>
    </source>
</evidence>
<dbReference type="EMBL" id="BMAC01000606">
    <property type="protein sequence ID" value="GFQ00065.1"/>
    <property type="molecule type" value="Genomic_DNA"/>
</dbReference>
<dbReference type="Pfam" id="PF00106">
    <property type="entry name" value="adh_short"/>
    <property type="match status" value="1"/>
</dbReference>
<keyword evidence="2" id="KW-0520">NAD</keyword>
<dbReference type="GO" id="GO:0010301">
    <property type="term" value="F:xanthoxin dehydrogenase (NAD+) activity"/>
    <property type="evidence" value="ECO:0007669"/>
    <property type="project" value="TreeGrafter"/>
</dbReference>
<dbReference type="SUPFAM" id="SSF51735">
    <property type="entry name" value="NAD(P)-binding Rossmann-fold domains"/>
    <property type="match status" value="1"/>
</dbReference>
<gene>
    <name evidence="4" type="ORF">PHJA_002150500</name>
</gene>
<protein>
    <submittedName>
        <fullName evidence="4">Zerumbone synthase</fullName>
    </submittedName>
</protein>
<comment type="similarity">
    <text evidence="1">Belongs to the short-chain dehydrogenases/reductases (SDR) family.</text>
</comment>
<reference evidence="4" key="1">
    <citation type="submission" date="2020-07" db="EMBL/GenBank/DDBJ databases">
        <title>Ethylene signaling mediates host invasion by parasitic plants.</title>
        <authorList>
            <person name="Yoshida S."/>
        </authorList>
    </citation>
    <scope>NUCLEOTIDE SEQUENCE</scope>
    <source>
        <strain evidence="4">Okayama</strain>
    </source>
</reference>
<evidence type="ECO:0000313" key="5">
    <source>
        <dbReference type="Proteomes" id="UP000653305"/>
    </source>
</evidence>